<protein>
    <submittedName>
        <fullName evidence="5">Uncharacterized protein LOC118424868</fullName>
    </submittedName>
</protein>
<accession>A0A9J7LW03</accession>
<dbReference type="PANTHER" id="PTHR21315:SF3">
    <property type="entry name" value="PARP DOMAIN-CONTAINING PROTEIN"/>
    <property type="match status" value="1"/>
</dbReference>
<feature type="coiled-coil region" evidence="2">
    <location>
        <begin position="147"/>
        <end position="195"/>
    </location>
</feature>
<dbReference type="InterPro" id="IPR019406">
    <property type="entry name" value="APLF_PBZ"/>
</dbReference>
<dbReference type="SUPFAM" id="SSF56399">
    <property type="entry name" value="ADP-ribosylation"/>
    <property type="match status" value="1"/>
</dbReference>
<gene>
    <name evidence="5" type="primary">LOC118424868</name>
</gene>
<evidence type="ECO:0000256" key="2">
    <source>
        <dbReference type="SAM" id="Coils"/>
    </source>
</evidence>
<dbReference type="GO" id="GO:0003906">
    <property type="term" value="F:DNA-(apurinic or apyrimidinic site) endonuclease activity"/>
    <property type="evidence" value="ECO:0007669"/>
    <property type="project" value="InterPro"/>
</dbReference>
<dbReference type="Gene3D" id="3.40.50.10190">
    <property type="entry name" value="BRCT domain"/>
    <property type="match status" value="1"/>
</dbReference>
<name>A0A9J7LW03_BRAFL</name>
<dbReference type="OrthoDB" id="10256774at2759"/>
<dbReference type="Gene3D" id="3.90.228.10">
    <property type="match status" value="1"/>
</dbReference>
<dbReference type="GO" id="GO:0003950">
    <property type="term" value="F:NAD+ poly-ADP-ribosyltransferase activity"/>
    <property type="evidence" value="ECO:0007669"/>
    <property type="project" value="InterPro"/>
</dbReference>
<dbReference type="InterPro" id="IPR001357">
    <property type="entry name" value="BRCT_dom"/>
</dbReference>
<keyword evidence="4" id="KW-1185">Reference proteome</keyword>
<dbReference type="Pfam" id="PF10283">
    <property type="entry name" value="zf-CCHH"/>
    <property type="match status" value="2"/>
</dbReference>
<dbReference type="CDD" id="cd17747">
    <property type="entry name" value="BRCT_PARP1"/>
    <property type="match status" value="1"/>
</dbReference>
<dbReference type="GeneID" id="118424868"/>
<comment type="similarity">
    <text evidence="1">Belongs to the ARTD/PARP family.</text>
</comment>
<dbReference type="InterPro" id="IPR012317">
    <property type="entry name" value="Poly(ADP-ribose)pol_cat_dom"/>
</dbReference>
<dbReference type="OMA" id="PICETGF"/>
<evidence type="ECO:0000313" key="5">
    <source>
        <dbReference type="RefSeq" id="XP_035689568.1"/>
    </source>
</evidence>
<dbReference type="KEGG" id="bfo:118424868"/>
<reference evidence="4" key="1">
    <citation type="journal article" date="2020" name="Nat. Ecol. Evol.">
        <title>Deeply conserved synteny resolves early events in vertebrate evolution.</title>
        <authorList>
            <person name="Simakov O."/>
            <person name="Marletaz F."/>
            <person name="Yue J.X."/>
            <person name="O'Connell B."/>
            <person name="Jenkins J."/>
            <person name="Brandt A."/>
            <person name="Calef R."/>
            <person name="Tung C.H."/>
            <person name="Huang T.K."/>
            <person name="Schmutz J."/>
            <person name="Satoh N."/>
            <person name="Yu J.K."/>
            <person name="Putnam N.H."/>
            <person name="Green R.E."/>
            <person name="Rokhsar D.S."/>
        </authorList>
    </citation>
    <scope>NUCLEOTIDE SEQUENCE [LARGE SCALE GENOMIC DNA]</scope>
    <source>
        <strain evidence="4">S238N-H82</strain>
    </source>
</reference>
<dbReference type="PANTHER" id="PTHR21315">
    <property type="entry name" value="APRATAXIN AND PNK-LIKE FACTOR-RELATED"/>
    <property type="match status" value="1"/>
</dbReference>
<dbReference type="InterPro" id="IPR036420">
    <property type="entry name" value="BRCT_dom_sf"/>
</dbReference>
<dbReference type="Proteomes" id="UP000001554">
    <property type="component" value="Chromosome 10"/>
</dbReference>
<dbReference type="AlphaFoldDB" id="A0A9J7LW03"/>
<dbReference type="PROSITE" id="PS50172">
    <property type="entry name" value="BRCT"/>
    <property type="match status" value="1"/>
</dbReference>
<organism evidence="4 5">
    <name type="scientific">Branchiostoma floridae</name>
    <name type="common">Florida lancelet</name>
    <name type="synonym">Amphioxus</name>
    <dbReference type="NCBI Taxonomy" id="7739"/>
    <lineage>
        <taxon>Eukaryota</taxon>
        <taxon>Metazoa</taxon>
        <taxon>Chordata</taxon>
        <taxon>Cephalochordata</taxon>
        <taxon>Leptocardii</taxon>
        <taxon>Amphioxiformes</taxon>
        <taxon>Branchiostomatidae</taxon>
        <taxon>Branchiostoma</taxon>
    </lineage>
</organism>
<dbReference type="GO" id="GO:0006302">
    <property type="term" value="P:double-strand break repair"/>
    <property type="evidence" value="ECO:0007669"/>
    <property type="project" value="InterPro"/>
</dbReference>
<dbReference type="InterPro" id="IPR039253">
    <property type="entry name" value="APLF"/>
</dbReference>
<evidence type="ECO:0000313" key="4">
    <source>
        <dbReference type="Proteomes" id="UP000001554"/>
    </source>
</evidence>
<dbReference type="SUPFAM" id="SSF52113">
    <property type="entry name" value="BRCT domain"/>
    <property type="match status" value="1"/>
</dbReference>
<evidence type="ECO:0000259" key="3">
    <source>
        <dbReference type="PROSITE" id="PS50172"/>
    </source>
</evidence>
<keyword evidence="2" id="KW-0175">Coiled coil</keyword>
<dbReference type="GO" id="GO:0008408">
    <property type="term" value="F:3'-5' exonuclease activity"/>
    <property type="evidence" value="ECO:0007669"/>
    <property type="project" value="InterPro"/>
</dbReference>
<proteinExistence type="inferred from homology"/>
<dbReference type="Pfam" id="PF00533">
    <property type="entry name" value="BRCT"/>
    <property type="match status" value="1"/>
</dbReference>
<reference evidence="5" key="2">
    <citation type="submission" date="2025-08" db="UniProtKB">
        <authorList>
            <consortium name="RefSeq"/>
        </authorList>
    </citation>
    <scope>IDENTIFICATION</scope>
    <source>
        <strain evidence="5">S238N-H82</strain>
        <tissue evidence="5">Testes</tissue>
    </source>
</reference>
<sequence>MAAMDGGPAAKKLKTSDSDALPLCPYGASCYRKNPQHFKDFRHPKDGETSQAVDKADLSAVASTSGLPPCKYGANCYRKNLLHFAQYSHPTTGGEPQDSDDTDTELAECEAENEKVQCESWIYQASTLVKSDSDATRLVKNYSKLTEEERRALIQRAVEAKKKLEEELQDTKKEMERKEKELQTLQQELSEGLLLVEGEKEALEKSEVTKFPLIPERQYKEGSAAQVHFRLAESQFYRLLDAGSGYRVTKVEYVVSPEVVKRFRQAQKDLRDKRGEMLSYPVLAFHGTAQANIDPITSLGFKAPGESGFKHATDTGWYGKGVYFSEYPSYSMPYIKGGNRILLCQVLPGKVYQCSSLIHGSPLMKGSDSHTSPDKKELIIFNSHHILPCYILHYTHAQGDFKYKKSIKATKSVDEMKKLYETAAKMPATKILTGMTFHLAGKLADKHSEIYNLIIKHGGKTATQQQLYIGVTLVASASEMKGETPSTKVSLAENAQVPIVSEDFLYDRIITQQKKDISDYVFS</sequence>
<feature type="domain" description="BRCT" evidence="3">
    <location>
        <begin position="427"/>
        <end position="522"/>
    </location>
</feature>
<dbReference type="SMART" id="SM00292">
    <property type="entry name" value="BRCT"/>
    <property type="match status" value="1"/>
</dbReference>
<evidence type="ECO:0000256" key="1">
    <source>
        <dbReference type="ARBA" id="ARBA00024347"/>
    </source>
</evidence>
<dbReference type="Pfam" id="PF00644">
    <property type="entry name" value="PARP"/>
    <property type="match status" value="1"/>
</dbReference>
<dbReference type="RefSeq" id="XP_035689568.1">
    <property type="nucleotide sequence ID" value="XM_035833675.1"/>
</dbReference>